<dbReference type="Gene3D" id="3.30.160.60">
    <property type="entry name" value="Classic Zinc Finger"/>
    <property type="match status" value="2"/>
</dbReference>
<dbReference type="PROSITE" id="PS00028">
    <property type="entry name" value="ZINC_FINGER_C2H2_1"/>
    <property type="match status" value="2"/>
</dbReference>
<feature type="compositionally biased region" description="Low complexity" evidence="9">
    <location>
        <begin position="8"/>
        <end position="19"/>
    </location>
</feature>
<comment type="subcellular location">
    <subcellularLocation>
        <location evidence="1">Nucleus</location>
    </subcellularLocation>
</comment>
<sequence>MISQPVLSSSSAVHGHSTSDNFTTPIVSPSTLLNTLGLHNLNYESLPYILNNFLNPNNHHQNDCNNTPLHHQYNQLIPNNSDILNLHALQIPIYEMIIANRNNKTNDSIINNNPMADITSIPKNSENNSSFTNFSLTSSLTRAISSNTNSIGSQILPICTPLLQLAIRHALAECFPNNVQLHIKGRLEISMNTIDNNNVENPNHVNTTATNTNSSNNSMTTLYFNDTYELPTKSSNFSDDLKQEDNNNSNNSIYQKLLNQNSTSSRRKPLNPSKCYPTDILYNNHFNNEQCENDTHINNDNNGNNNNNFNLLHINQSTSPLLSTSSPTSPSSDSGVLDLSHGGSLADSAPITPLKEFHVSHSLGINSDKLNYSSNNNNNIIIDDNHHYQYFNIHDQYDLHCFNREQDILESYKKQLAAFNQIQAVWKMSTSSNSETLSNSSLKFDSNDHKTIYSDNFDVKQKPNSEPNTPVKIGRRTRANVGQTGRLNSIRRQSTNRRFPCNQCKEEFPSLHTLEQHTLSKHGTYRCHICQAQFTQRSNLQRHALKHVGFKPFECRVCSKAYYRKDHLMRHMEMGHPGFTPRDNITVHLTSSESLDYLTRSNSLAEIQSIPENYEQQQQQQPMFTDETLIENEYYNDNENENLDDRKLSTSPINKLHNIDPIYSPIKDQISLSLPEEQINDSTQIIQ</sequence>
<dbReference type="SMART" id="SM00355">
    <property type="entry name" value="ZnF_C2H2"/>
    <property type="match status" value="3"/>
</dbReference>
<evidence type="ECO:0000256" key="3">
    <source>
        <dbReference type="ARBA" id="ARBA00022737"/>
    </source>
</evidence>
<dbReference type="Pfam" id="PF00096">
    <property type="entry name" value="zf-C2H2"/>
    <property type="match status" value="2"/>
</dbReference>
<dbReference type="PANTHER" id="PTHR24404">
    <property type="entry name" value="ZINC FINGER PROTEIN"/>
    <property type="match status" value="1"/>
</dbReference>
<dbReference type="GO" id="GO:0003700">
    <property type="term" value="F:DNA-binding transcription factor activity"/>
    <property type="evidence" value="ECO:0007669"/>
    <property type="project" value="TreeGrafter"/>
</dbReference>
<evidence type="ECO:0000256" key="5">
    <source>
        <dbReference type="ARBA" id="ARBA00022833"/>
    </source>
</evidence>
<dbReference type="GO" id="GO:0005634">
    <property type="term" value="C:nucleus"/>
    <property type="evidence" value="ECO:0007669"/>
    <property type="project" value="UniProtKB-SubCell"/>
</dbReference>
<evidence type="ECO:0000313" key="12">
    <source>
        <dbReference type="WBParaSite" id="SMRG1_75970.1"/>
    </source>
</evidence>
<evidence type="ECO:0000259" key="10">
    <source>
        <dbReference type="PROSITE" id="PS50157"/>
    </source>
</evidence>
<dbReference type="GO" id="GO:0000978">
    <property type="term" value="F:RNA polymerase II cis-regulatory region sequence-specific DNA binding"/>
    <property type="evidence" value="ECO:0007669"/>
    <property type="project" value="TreeGrafter"/>
</dbReference>
<dbReference type="GO" id="GO:0006357">
    <property type="term" value="P:regulation of transcription by RNA polymerase II"/>
    <property type="evidence" value="ECO:0007669"/>
    <property type="project" value="TreeGrafter"/>
</dbReference>
<dbReference type="InterPro" id="IPR036236">
    <property type="entry name" value="Znf_C2H2_sf"/>
</dbReference>
<evidence type="ECO:0000256" key="4">
    <source>
        <dbReference type="ARBA" id="ARBA00022771"/>
    </source>
</evidence>
<feature type="region of interest" description="Disordered" evidence="9">
    <location>
        <begin position="198"/>
        <end position="218"/>
    </location>
</feature>
<evidence type="ECO:0000256" key="7">
    <source>
        <dbReference type="ARBA" id="ARBA00023242"/>
    </source>
</evidence>
<name>A0AA85ACI3_9TREM</name>
<dbReference type="PROSITE" id="PS50157">
    <property type="entry name" value="ZINC_FINGER_C2H2_2"/>
    <property type="match status" value="2"/>
</dbReference>
<reference evidence="12" key="1">
    <citation type="submission" date="2023-11" db="UniProtKB">
        <authorList>
            <consortium name="WormBaseParasite"/>
        </authorList>
    </citation>
    <scope>IDENTIFICATION</scope>
</reference>
<evidence type="ECO:0000256" key="9">
    <source>
        <dbReference type="SAM" id="MobiDB-lite"/>
    </source>
</evidence>
<accession>A0AA85ACI3</accession>
<keyword evidence="7" id="KW-0539">Nucleus</keyword>
<feature type="domain" description="C2H2-type" evidence="10">
    <location>
        <begin position="553"/>
        <end position="581"/>
    </location>
</feature>
<dbReference type="Proteomes" id="UP000050790">
    <property type="component" value="Unassembled WGS sequence"/>
</dbReference>
<organism evidence="11 12">
    <name type="scientific">Schistosoma margrebowiei</name>
    <dbReference type="NCBI Taxonomy" id="48269"/>
    <lineage>
        <taxon>Eukaryota</taxon>
        <taxon>Metazoa</taxon>
        <taxon>Spiralia</taxon>
        <taxon>Lophotrochozoa</taxon>
        <taxon>Platyhelminthes</taxon>
        <taxon>Trematoda</taxon>
        <taxon>Digenea</taxon>
        <taxon>Strigeidida</taxon>
        <taxon>Schistosomatoidea</taxon>
        <taxon>Schistosomatidae</taxon>
        <taxon>Schistosoma</taxon>
    </lineage>
</organism>
<evidence type="ECO:0000256" key="2">
    <source>
        <dbReference type="ARBA" id="ARBA00022723"/>
    </source>
</evidence>
<dbReference type="PANTHER" id="PTHR24404:SF114">
    <property type="entry name" value="KLUMPFUSS, ISOFORM B-RELATED"/>
    <property type="match status" value="1"/>
</dbReference>
<proteinExistence type="predicted"/>
<keyword evidence="3" id="KW-0677">Repeat</keyword>
<feature type="region of interest" description="Disordered" evidence="9">
    <location>
        <begin position="293"/>
        <end position="312"/>
    </location>
</feature>
<feature type="compositionally biased region" description="Low complexity" evidence="9">
    <location>
        <begin position="318"/>
        <end position="332"/>
    </location>
</feature>
<dbReference type="GO" id="GO:0008270">
    <property type="term" value="F:zinc ion binding"/>
    <property type="evidence" value="ECO:0007669"/>
    <property type="project" value="UniProtKB-KW"/>
</dbReference>
<dbReference type="WBParaSite" id="SMRG1_75970.1">
    <property type="protein sequence ID" value="SMRG1_75970.1"/>
    <property type="gene ID" value="SMRG1_75970"/>
</dbReference>
<dbReference type="FunFam" id="3.30.160.60:FF:000446">
    <property type="entry name" value="Zinc finger protein"/>
    <property type="match status" value="1"/>
</dbReference>
<keyword evidence="5" id="KW-0862">Zinc</keyword>
<feature type="domain" description="C2H2-type" evidence="10">
    <location>
        <begin position="525"/>
        <end position="552"/>
    </location>
</feature>
<evidence type="ECO:0000313" key="11">
    <source>
        <dbReference type="Proteomes" id="UP000050790"/>
    </source>
</evidence>
<dbReference type="AlphaFoldDB" id="A0AA85ACI3"/>
<evidence type="ECO:0000256" key="1">
    <source>
        <dbReference type="ARBA" id="ARBA00004123"/>
    </source>
</evidence>
<evidence type="ECO:0000256" key="6">
    <source>
        <dbReference type="ARBA" id="ARBA00023125"/>
    </source>
</evidence>
<dbReference type="InterPro" id="IPR050589">
    <property type="entry name" value="Ikaros_C2H2-ZF"/>
</dbReference>
<keyword evidence="6" id="KW-0238">DNA-binding</keyword>
<dbReference type="SUPFAM" id="SSF57667">
    <property type="entry name" value="beta-beta-alpha zinc fingers"/>
    <property type="match status" value="1"/>
</dbReference>
<keyword evidence="4 8" id="KW-0863">Zinc-finger</keyword>
<feature type="region of interest" description="Disordered" evidence="9">
    <location>
        <begin position="318"/>
        <end position="340"/>
    </location>
</feature>
<feature type="compositionally biased region" description="Low complexity" evidence="9">
    <location>
        <begin position="296"/>
        <end position="312"/>
    </location>
</feature>
<evidence type="ECO:0000256" key="8">
    <source>
        <dbReference type="PROSITE-ProRule" id="PRU00042"/>
    </source>
</evidence>
<feature type="region of interest" description="Disordered" evidence="9">
    <location>
        <begin position="1"/>
        <end position="21"/>
    </location>
</feature>
<protein>
    <recommendedName>
        <fullName evidence="10">C2H2-type domain-containing protein</fullName>
    </recommendedName>
</protein>
<keyword evidence="2" id="KW-0479">Metal-binding</keyword>
<dbReference type="InterPro" id="IPR013087">
    <property type="entry name" value="Znf_C2H2_type"/>
</dbReference>